<gene>
    <name evidence="3" type="ORF">B0A49_00899</name>
    <name evidence="2" type="ORF">B0A49_01665</name>
</gene>
<dbReference type="EMBL" id="NAJN01000083">
    <property type="protein sequence ID" value="TKA79806.1"/>
    <property type="molecule type" value="Genomic_DNA"/>
</dbReference>
<dbReference type="AlphaFoldDB" id="A0A4V5NGU0"/>
<comment type="caution">
    <text evidence="2">The sequence shown here is derived from an EMBL/GenBank/DDBJ whole genome shotgun (WGS) entry which is preliminary data.</text>
</comment>
<feature type="transmembrane region" description="Helical" evidence="1">
    <location>
        <begin position="12"/>
        <end position="31"/>
    </location>
</feature>
<dbReference type="Proteomes" id="UP000308768">
    <property type="component" value="Unassembled WGS sequence"/>
</dbReference>
<evidence type="ECO:0000313" key="3">
    <source>
        <dbReference type="EMBL" id="TKA79806.1"/>
    </source>
</evidence>
<protein>
    <submittedName>
        <fullName evidence="2">Uncharacterized protein</fullName>
    </submittedName>
</protein>
<organism evidence="2 4">
    <name type="scientific">Cryomyces minteri</name>
    <dbReference type="NCBI Taxonomy" id="331657"/>
    <lineage>
        <taxon>Eukaryota</taxon>
        <taxon>Fungi</taxon>
        <taxon>Dikarya</taxon>
        <taxon>Ascomycota</taxon>
        <taxon>Pezizomycotina</taxon>
        <taxon>Dothideomycetes</taxon>
        <taxon>Dothideomycetes incertae sedis</taxon>
        <taxon>Cryomyces</taxon>
    </lineage>
</organism>
<dbReference type="OrthoDB" id="5341873at2759"/>
<evidence type="ECO:0000313" key="2">
    <source>
        <dbReference type="EMBL" id="TKA76299.1"/>
    </source>
</evidence>
<evidence type="ECO:0000256" key="1">
    <source>
        <dbReference type="SAM" id="Phobius"/>
    </source>
</evidence>
<keyword evidence="1" id="KW-1133">Transmembrane helix</keyword>
<dbReference type="EMBL" id="NAJN01000244">
    <property type="protein sequence ID" value="TKA76299.1"/>
    <property type="molecule type" value="Genomic_DNA"/>
</dbReference>
<evidence type="ECO:0000313" key="4">
    <source>
        <dbReference type="Proteomes" id="UP000308768"/>
    </source>
</evidence>
<keyword evidence="1" id="KW-0472">Membrane</keyword>
<accession>A0A4V5NGU0</accession>
<keyword evidence="1" id="KW-0812">Transmembrane</keyword>
<sequence>MPTPLDRALQSRNAFLGFAGIITAVAAWTIWGPSDVFPRAGDPVGDPESWTDDELRRWLEARKLYPGIIMIPGNAVDDEIEVSVGGSAVKLTSDTDPLGSFQRNPAADLAFLRNVPTILLAGSSVCENGDVRRTITLGLVALHGIGAEPEGTAGSG</sequence>
<reference evidence="2 4" key="1">
    <citation type="submission" date="2017-03" db="EMBL/GenBank/DDBJ databases">
        <title>Genomes of endolithic fungi from Antarctica.</title>
        <authorList>
            <person name="Coleine C."/>
            <person name="Masonjones S."/>
            <person name="Stajich J.E."/>
        </authorList>
    </citation>
    <scope>NUCLEOTIDE SEQUENCE [LARGE SCALE GENOMIC DNA]</scope>
    <source>
        <strain evidence="2 4">CCFEE 5187</strain>
    </source>
</reference>
<name>A0A4V5NGU0_9PEZI</name>
<keyword evidence="4" id="KW-1185">Reference proteome</keyword>
<proteinExistence type="predicted"/>